<dbReference type="PANTHER" id="PTHR46771:SF5">
    <property type="entry name" value="DETERIN"/>
    <property type="match status" value="1"/>
</dbReference>
<evidence type="ECO:0000256" key="3">
    <source>
        <dbReference type="SAM" id="MobiDB-lite"/>
    </source>
</evidence>
<dbReference type="PANTHER" id="PTHR46771">
    <property type="entry name" value="DETERIN"/>
    <property type="match status" value="1"/>
</dbReference>
<dbReference type="OrthoDB" id="2196114at2759"/>
<comment type="caution">
    <text evidence="4">The sequence shown here is derived from an EMBL/GenBank/DDBJ whole genome shotgun (WGS) entry which is preliminary data.</text>
</comment>
<dbReference type="Pfam" id="PF00653">
    <property type="entry name" value="BIR"/>
    <property type="match status" value="2"/>
</dbReference>
<feature type="compositionally biased region" description="Basic and acidic residues" evidence="3">
    <location>
        <begin position="23"/>
        <end position="38"/>
    </location>
</feature>
<dbReference type="EMBL" id="MCFL01000014">
    <property type="protein sequence ID" value="ORZ37143.1"/>
    <property type="molecule type" value="Genomic_DNA"/>
</dbReference>
<dbReference type="Gene3D" id="1.10.1170.10">
    <property type="entry name" value="Inhibitor Of Apoptosis Protein (2mihbC-IAP-1), Chain A"/>
    <property type="match status" value="2"/>
</dbReference>
<evidence type="ECO:0000256" key="1">
    <source>
        <dbReference type="ARBA" id="ARBA00022723"/>
    </source>
</evidence>
<proteinExistence type="predicted"/>
<keyword evidence="1" id="KW-0479">Metal-binding</keyword>
<dbReference type="STRING" id="765915.A0A1Y2HTX0"/>
<keyword evidence="2" id="KW-0862">Zinc</keyword>
<dbReference type="InterPro" id="IPR001370">
    <property type="entry name" value="BIR_rpt"/>
</dbReference>
<protein>
    <submittedName>
        <fullName evidence="4">Inhibitor of apoptosis domain-domain-containing protein</fullName>
    </submittedName>
</protein>
<dbReference type="InterPro" id="IPR051190">
    <property type="entry name" value="Baculoviral_IAP"/>
</dbReference>
<dbReference type="SMART" id="SM00238">
    <property type="entry name" value="BIR"/>
    <property type="match status" value="2"/>
</dbReference>
<evidence type="ECO:0000313" key="5">
    <source>
        <dbReference type="Proteomes" id="UP000193411"/>
    </source>
</evidence>
<sequence>MPPRRKPPTAPVRPSPSTAAATSDHDGQVQDPSSREHSTIASTSRRKPTRPTTATSMAGAGFFFDPALTDADNPDNVTCFECAKQLSHWDPQQDDPAAIHFQKSPQCAYARAICLPKVLYSWTTNVLDGSGGLLYDEADPSTYPKAEEMVNMRKKTFEGRWVHDRNPKFFANSTRLAKAGFVYDPDPADDAWTSLDDKATCVYCNLSLANWEPKDNPLTEHKKRNPSCPFF</sequence>
<dbReference type="SUPFAM" id="SSF57924">
    <property type="entry name" value="Inhibitor of apoptosis (IAP) repeat"/>
    <property type="match status" value="2"/>
</dbReference>
<dbReference type="AlphaFoldDB" id="A0A1Y2HTX0"/>
<evidence type="ECO:0000313" key="4">
    <source>
        <dbReference type="EMBL" id="ORZ37143.1"/>
    </source>
</evidence>
<organism evidence="4 5">
    <name type="scientific">Catenaria anguillulae PL171</name>
    <dbReference type="NCBI Taxonomy" id="765915"/>
    <lineage>
        <taxon>Eukaryota</taxon>
        <taxon>Fungi</taxon>
        <taxon>Fungi incertae sedis</taxon>
        <taxon>Blastocladiomycota</taxon>
        <taxon>Blastocladiomycetes</taxon>
        <taxon>Blastocladiales</taxon>
        <taxon>Catenariaceae</taxon>
        <taxon>Catenaria</taxon>
    </lineage>
</organism>
<dbReference type="Proteomes" id="UP000193411">
    <property type="component" value="Unassembled WGS sequence"/>
</dbReference>
<reference evidence="4 5" key="1">
    <citation type="submission" date="2016-07" db="EMBL/GenBank/DDBJ databases">
        <title>Pervasive Adenine N6-methylation of Active Genes in Fungi.</title>
        <authorList>
            <consortium name="DOE Joint Genome Institute"/>
            <person name="Mondo S.J."/>
            <person name="Dannebaum R.O."/>
            <person name="Kuo R.C."/>
            <person name="Labutti K."/>
            <person name="Haridas S."/>
            <person name="Kuo A."/>
            <person name="Salamov A."/>
            <person name="Ahrendt S.R."/>
            <person name="Lipzen A."/>
            <person name="Sullivan W."/>
            <person name="Andreopoulos W.B."/>
            <person name="Clum A."/>
            <person name="Lindquist E."/>
            <person name="Daum C."/>
            <person name="Ramamoorthy G.K."/>
            <person name="Gryganskyi A."/>
            <person name="Culley D."/>
            <person name="Magnuson J.K."/>
            <person name="James T.Y."/>
            <person name="O'Malley M.A."/>
            <person name="Stajich J.E."/>
            <person name="Spatafora J.W."/>
            <person name="Visel A."/>
            <person name="Grigoriev I.V."/>
        </authorList>
    </citation>
    <scope>NUCLEOTIDE SEQUENCE [LARGE SCALE GENOMIC DNA]</scope>
    <source>
        <strain evidence="4 5">PL171</strain>
    </source>
</reference>
<feature type="non-terminal residue" evidence="4">
    <location>
        <position position="231"/>
    </location>
</feature>
<accession>A0A1Y2HTX0</accession>
<name>A0A1Y2HTX0_9FUNG</name>
<gene>
    <name evidence="4" type="ORF">BCR44DRAFT_1388740</name>
</gene>
<keyword evidence="5" id="KW-1185">Reference proteome</keyword>
<evidence type="ECO:0000256" key="2">
    <source>
        <dbReference type="ARBA" id="ARBA00022833"/>
    </source>
</evidence>
<feature type="region of interest" description="Disordered" evidence="3">
    <location>
        <begin position="1"/>
        <end position="57"/>
    </location>
</feature>
<dbReference type="CDD" id="cd00022">
    <property type="entry name" value="BIR"/>
    <property type="match status" value="1"/>
</dbReference>
<dbReference type="PROSITE" id="PS50143">
    <property type="entry name" value="BIR_REPEAT_2"/>
    <property type="match status" value="2"/>
</dbReference>
<dbReference type="GO" id="GO:0046872">
    <property type="term" value="F:metal ion binding"/>
    <property type="evidence" value="ECO:0007669"/>
    <property type="project" value="UniProtKB-KW"/>
</dbReference>